<comment type="similarity">
    <text evidence="1">Belongs to the SEN54 family.</text>
</comment>
<evidence type="ECO:0000256" key="1">
    <source>
        <dbReference type="ARBA" id="ARBA00005736"/>
    </source>
</evidence>
<dbReference type="InterPro" id="IPR024336">
    <property type="entry name" value="tRNA_splic_suSen54_N"/>
</dbReference>
<dbReference type="GO" id="GO:0000214">
    <property type="term" value="C:tRNA-intron endonuclease complex"/>
    <property type="evidence" value="ECO:0007669"/>
    <property type="project" value="TreeGrafter"/>
</dbReference>
<dbReference type="PANTHER" id="PTHR21027:SF1">
    <property type="entry name" value="TRNA-SPLICING ENDONUCLEASE SUBUNIT SEN54"/>
    <property type="match status" value="1"/>
</dbReference>
<gene>
    <name evidence="5" type="ORF">Rhopal_006316-T1</name>
</gene>
<dbReference type="AlphaFoldDB" id="A0AAV5GTJ8"/>
<dbReference type="EMBL" id="BQKY01000013">
    <property type="protein sequence ID" value="GJN93269.1"/>
    <property type="molecule type" value="Genomic_DNA"/>
</dbReference>
<evidence type="ECO:0000256" key="3">
    <source>
        <dbReference type="SAM" id="MobiDB-lite"/>
    </source>
</evidence>
<reference evidence="5 6" key="1">
    <citation type="submission" date="2021-12" db="EMBL/GenBank/DDBJ databases">
        <title>High titer production of polyol ester of fatty acids by Rhodotorula paludigena BS15 towards product separation-free biomass refinery.</title>
        <authorList>
            <person name="Mano J."/>
            <person name="Ono H."/>
            <person name="Tanaka T."/>
            <person name="Naito K."/>
            <person name="Sushida H."/>
            <person name="Ike M."/>
            <person name="Tokuyasu K."/>
            <person name="Kitaoka M."/>
        </authorList>
    </citation>
    <scope>NUCLEOTIDE SEQUENCE [LARGE SCALE GENOMIC DNA]</scope>
    <source>
        <strain evidence="5 6">BS15</strain>
    </source>
</reference>
<dbReference type="PANTHER" id="PTHR21027">
    <property type="entry name" value="TRNA-SPLICING ENDONUCLEASE SUBUNIT SEN54"/>
    <property type="match status" value="1"/>
</dbReference>
<dbReference type="InterPro" id="IPR024337">
    <property type="entry name" value="tRNA_splic_suSen54"/>
</dbReference>
<dbReference type="Proteomes" id="UP001342314">
    <property type="component" value="Unassembled WGS sequence"/>
</dbReference>
<evidence type="ECO:0000259" key="4">
    <source>
        <dbReference type="Pfam" id="PF12928"/>
    </source>
</evidence>
<dbReference type="GO" id="GO:0000379">
    <property type="term" value="P:tRNA-type intron splice site recognition and cleavage"/>
    <property type="evidence" value="ECO:0007669"/>
    <property type="project" value="TreeGrafter"/>
</dbReference>
<keyword evidence="2" id="KW-0819">tRNA processing</keyword>
<organism evidence="5 6">
    <name type="scientific">Rhodotorula paludigena</name>
    <dbReference type="NCBI Taxonomy" id="86838"/>
    <lineage>
        <taxon>Eukaryota</taxon>
        <taxon>Fungi</taxon>
        <taxon>Dikarya</taxon>
        <taxon>Basidiomycota</taxon>
        <taxon>Pucciniomycotina</taxon>
        <taxon>Microbotryomycetes</taxon>
        <taxon>Sporidiobolales</taxon>
        <taxon>Sporidiobolaceae</taxon>
        <taxon>Rhodotorula</taxon>
    </lineage>
</organism>
<accession>A0AAV5GTJ8</accession>
<feature type="region of interest" description="Disordered" evidence="3">
    <location>
        <begin position="469"/>
        <end position="498"/>
    </location>
</feature>
<feature type="compositionally biased region" description="Low complexity" evidence="3">
    <location>
        <begin position="469"/>
        <end position="482"/>
    </location>
</feature>
<protein>
    <recommendedName>
        <fullName evidence="4">tRNA-splicing endonuclease subunit Sen54 N-terminal domain-containing protein</fullName>
    </recommendedName>
</protein>
<keyword evidence="6" id="KW-1185">Reference proteome</keyword>
<evidence type="ECO:0000313" key="6">
    <source>
        <dbReference type="Proteomes" id="UP001342314"/>
    </source>
</evidence>
<feature type="domain" description="tRNA-splicing endonuclease subunit Sen54 N-terminal" evidence="4">
    <location>
        <begin position="90"/>
        <end position="163"/>
    </location>
</feature>
<comment type="caution">
    <text evidence="5">The sequence shown here is derived from an EMBL/GenBank/DDBJ whole genome shotgun (WGS) entry which is preliminary data.</text>
</comment>
<proteinExistence type="inferred from homology"/>
<dbReference type="Pfam" id="PF12928">
    <property type="entry name" value="tRNA_int_end_N2"/>
    <property type="match status" value="1"/>
</dbReference>
<feature type="region of interest" description="Disordered" evidence="3">
    <location>
        <begin position="404"/>
        <end position="452"/>
    </location>
</feature>
<evidence type="ECO:0000313" key="5">
    <source>
        <dbReference type="EMBL" id="GJN93269.1"/>
    </source>
</evidence>
<name>A0AAV5GTJ8_9BASI</name>
<feature type="compositionally biased region" description="Low complexity" evidence="3">
    <location>
        <begin position="404"/>
        <end position="443"/>
    </location>
</feature>
<sequence length="536" mass="58045">MEDDRPSAAQVDLDEAEEDALPDWSRFASFAKANRDKSEGAVLVPFIPKRGEKDFEPLAASDAFPPSSNEATLSAHQQHLLLSSRNALYTALSSGSRHHSSRAHNSFTWRPELDGGRATCDAGTAAYGIHFGNIGQFHVGRRQLELVPEEALYMVERGAVELWREGDEGQRVPMSVQQAWDECIGHAELTPERYQVYAFLRRLGYVVTRARPIPGTERKPAPVKPAPLYRTLLDALVVPYLSAQALVHSLVRRLVALAKGRKGGSAPKRIRMGATRRVGSQEGRDDYLAAGGRWTTYDKIFSRLQIIPSGHDRPLPRGPLPHRPSVFTPLAPVPTAAQAPDLPDLELHPYQPFFHVYKPVTKYKKSAPPPPDFKLVVINGATTPMPDLFEFTAMFDSCQMPALSGGPSSISPRPGPSAAASAGKPARANGRPTPSPAAGASGAPPSPPRSRLTKLLSSVPLLPRLFPSLSASASSSSTPTPTHGRGAPRKPSPYPRLKTGRRTILVAVVDHGTSSLLRFSEAEFAKLPWVGGPRGC</sequence>
<evidence type="ECO:0000256" key="2">
    <source>
        <dbReference type="ARBA" id="ARBA00022694"/>
    </source>
</evidence>